<proteinExistence type="predicted"/>
<evidence type="ECO:0000313" key="1">
    <source>
        <dbReference type="EMBL" id="CAB3394813.1"/>
    </source>
</evidence>
<reference evidence="1 2" key="1">
    <citation type="submission" date="2020-04" db="EMBL/GenBank/DDBJ databases">
        <authorList>
            <person name="Hogendoorn C."/>
        </authorList>
    </citation>
    <scope>NUCLEOTIDE SEQUENCE [LARGE SCALE GENOMIC DNA]</scope>
    <source>
        <strain evidence="1">COOX1</strain>
    </source>
</reference>
<dbReference type="Proteomes" id="UP000502196">
    <property type="component" value="Chromosome"/>
</dbReference>
<protein>
    <submittedName>
        <fullName evidence="1">Uncharacterized protein</fullName>
    </submittedName>
</protein>
<name>A0A6F9ED78_9BACL</name>
<organism evidence="1 2">
    <name type="scientific">Kyrpidia spormannii</name>
    <dbReference type="NCBI Taxonomy" id="2055160"/>
    <lineage>
        <taxon>Bacteria</taxon>
        <taxon>Bacillati</taxon>
        <taxon>Bacillota</taxon>
        <taxon>Bacilli</taxon>
        <taxon>Bacillales</taxon>
        <taxon>Alicyclobacillaceae</taxon>
        <taxon>Kyrpidia</taxon>
    </lineage>
</organism>
<gene>
    <name evidence="1" type="ORF">COOX1_2604</name>
</gene>
<dbReference type="EMBL" id="LR792683">
    <property type="protein sequence ID" value="CAB3394813.1"/>
    <property type="molecule type" value="Genomic_DNA"/>
</dbReference>
<evidence type="ECO:0000313" key="2">
    <source>
        <dbReference type="Proteomes" id="UP000502196"/>
    </source>
</evidence>
<accession>A0A6F9ED78</accession>
<dbReference type="AlphaFoldDB" id="A0A6F9ED78"/>
<sequence>MERIRLGRDLIWIQAIERVFFSAQSSVGGWILYTKKIDLAGAGVNPFGAGPLFMGRDQRSSTSKA</sequence>